<dbReference type="STRING" id="1604004.HLASA_0078"/>
<dbReference type="KEGG" id="hsf:HLASA_0078"/>
<reference evidence="9" key="2">
    <citation type="submission" date="2015-05" db="EMBL/GenBank/DDBJ databases">
        <title>Complete genome sequence of Halanaeroarchaeum sulfurireducens type strain M27-SA2, a sulfate-reducer haloarchaeon from marine anoxic lake Medee.</title>
        <authorList>
            <person name="Messina E."/>
            <person name="Kublanov I.V."/>
            <person name="Toshchakov S."/>
            <person name="Arcadi E."/>
            <person name="La Spada G."/>
            <person name="La Cono V."/>
            <person name="Yakimov M.M."/>
        </authorList>
    </citation>
    <scope>NUCLEOTIDE SEQUENCE [LARGE SCALE GENOMIC DNA]</scope>
    <source>
        <strain evidence="9">M27-SA2</strain>
    </source>
</reference>
<keyword evidence="4" id="KW-0378">Hydrolase</keyword>
<evidence type="ECO:0000256" key="5">
    <source>
        <dbReference type="ARBA" id="ARBA00022884"/>
    </source>
</evidence>
<gene>
    <name evidence="8" type="ORF">HLASA_0078</name>
    <name evidence="7" type="ORF">HLASF_0078</name>
</gene>
<protein>
    <submittedName>
        <fullName evidence="7">YcfA family protein</fullName>
    </submittedName>
</protein>
<sequence>MVRTNFSGREIASVLIDHGFVRTGRVGSHLKLRYESPDTDEVRIVTVPMRSADDIPTGTLQSIAEQCGANDFPAWCRWVNENL</sequence>
<evidence type="ECO:0000256" key="1">
    <source>
        <dbReference type="ARBA" id="ARBA00022649"/>
    </source>
</evidence>
<dbReference type="Proteomes" id="UP000069906">
    <property type="component" value="Chromosome"/>
</dbReference>
<evidence type="ECO:0000313" key="10">
    <source>
        <dbReference type="Proteomes" id="UP000069906"/>
    </source>
</evidence>
<dbReference type="EMBL" id="CP008874">
    <property type="protein sequence ID" value="AKH96592.1"/>
    <property type="molecule type" value="Genomic_DNA"/>
</dbReference>
<accession>A0A0F7P7B9</accession>
<reference evidence="7 10" key="1">
    <citation type="journal article" date="2015" name="ISME J.">
        <title>Elemental sulfur and acetate can support life of a novel strictly anaerobic haloarchaeon.</title>
        <authorList>
            <person name="Sorokin D.Y."/>
            <person name="Kublanov I.V."/>
            <person name="Gavrilov S.N."/>
            <person name="Rojo D."/>
            <person name="Roman P."/>
            <person name="Golyshin P.N."/>
            <person name="Slepak V.Z."/>
            <person name="Smedile F."/>
            <person name="Ferrer M."/>
            <person name="Messina E."/>
            <person name="La Cono V."/>
            <person name="Yakimov M.M."/>
        </authorList>
    </citation>
    <scope>NUCLEOTIDE SEQUENCE [LARGE SCALE GENOMIC DNA]</scope>
    <source>
        <strain evidence="7 10">HSR2</strain>
    </source>
</reference>
<dbReference type="HOGENOM" id="CLU_164851_6_1_2"/>
<dbReference type="OrthoDB" id="7619at2157"/>
<dbReference type="InterPro" id="IPR038570">
    <property type="entry name" value="HicA_sf"/>
</dbReference>
<dbReference type="Proteomes" id="UP000060390">
    <property type="component" value="Chromosome"/>
</dbReference>
<dbReference type="Pfam" id="PF07927">
    <property type="entry name" value="HicA_toxin"/>
    <property type="match status" value="1"/>
</dbReference>
<organism evidence="7 10">
    <name type="scientific">Halanaeroarchaeum sulfurireducens</name>
    <dbReference type="NCBI Taxonomy" id="1604004"/>
    <lineage>
        <taxon>Archaea</taxon>
        <taxon>Methanobacteriati</taxon>
        <taxon>Methanobacteriota</taxon>
        <taxon>Stenosarchaea group</taxon>
        <taxon>Halobacteria</taxon>
        <taxon>Halobacteriales</taxon>
        <taxon>Halobacteriaceae</taxon>
        <taxon>Halanaeroarchaeum</taxon>
    </lineage>
</organism>
<dbReference type="AlphaFoldDB" id="A0A0F7P7B9"/>
<dbReference type="EMBL" id="CP011564">
    <property type="protein sequence ID" value="ALG80994.1"/>
    <property type="molecule type" value="Genomic_DNA"/>
</dbReference>
<evidence type="ECO:0000313" key="9">
    <source>
        <dbReference type="Proteomes" id="UP000060390"/>
    </source>
</evidence>
<dbReference type="PATRIC" id="fig|1604004.4.peg.83"/>
<evidence type="ECO:0000256" key="2">
    <source>
        <dbReference type="ARBA" id="ARBA00022722"/>
    </source>
</evidence>
<evidence type="ECO:0000256" key="6">
    <source>
        <dbReference type="ARBA" id="ARBA00023016"/>
    </source>
</evidence>
<dbReference type="InterPro" id="IPR012933">
    <property type="entry name" value="HicA_mRNA_interferase"/>
</dbReference>
<evidence type="ECO:0000313" key="7">
    <source>
        <dbReference type="EMBL" id="AKH96592.1"/>
    </source>
</evidence>
<proteinExistence type="predicted"/>
<evidence type="ECO:0000256" key="4">
    <source>
        <dbReference type="ARBA" id="ARBA00022801"/>
    </source>
</evidence>
<keyword evidence="1" id="KW-1277">Toxin-antitoxin system</keyword>
<dbReference type="Gene3D" id="3.30.920.30">
    <property type="entry name" value="Hypothetical protein"/>
    <property type="match status" value="1"/>
</dbReference>
<reference evidence="8 9" key="3">
    <citation type="journal article" date="2016" name="Stand. Genomic Sci.">
        <title>Complete genome sequence of 'Halanaeroarchaeum sulfurireducens' M27-SA2, a sulfur-reducing and acetate-oxidizing haloarchaeon from the deep-sea hypersaline anoxic lake Medee.</title>
        <authorList>
            <person name="Messina E."/>
            <person name="Sorokin D.Y."/>
            <person name="Kublanov I.V."/>
            <person name="Toshchakov S."/>
            <person name="Lopatina A."/>
            <person name="Arcadi E."/>
            <person name="Smedile F."/>
            <person name="La Spada G."/>
            <person name="La Cono V."/>
            <person name="Yakimov M.M."/>
        </authorList>
    </citation>
    <scope>NUCLEOTIDE SEQUENCE [LARGE SCALE GENOMIC DNA]</scope>
    <source>
        <strain evidence="8 9">M27-SA2</strain>
    </source>
</reference>
<dbReference type="GeneID" id="31401136"/>
<dbReference type="SUPFAM" id="SSF54786">
    <property type="entry name" value="YcfA/nrd intein domain"/>
    <property type="match status" value="1"/>
</dbReference>
<keyword evidence="6" id="KW-0346">Stress response</keyword>
<keyword evidence="3" id="KW-0255">Endonuclease</keyword>
<dbReference type="RefSeq" id="WP_079977745.1">
    <property type="nucleotide sequence ID" value="NZ_CP008874.1"/>
</dbReference>
<keyword evidence="5" id="KW-0694">RNA-binding</keyword>
<evidence type="ECO:0000256" key="3">
    <source>
        <dbReference type="ARBA" id="ARBA00022759"/>
    </source>
</evidence>
<dbReference type="GO" id="GO:0004519">
    <property type="term" value="F:endonuclease activity"/>
    <property type="evidence" value="ECO:0007669"/>
    <property type="project" value="UniProtKB-KW"/>
</dbReference>
<evidence type="ECO:0000313" key="8">
    <source>
        <dbReference type="EMBL" id="ALG80994.1"/>
    </source>
</evidence>
<keyword evidence="2" id="KW-0540">Nuclease</keyword>
<name>A0A0F7P7B9_9EURY</name>
<dbReference type="GO" id="GO:0003729">
    <property type="term" value="F:mRNA binding"/>
    <property type="evidence" value="ECO:0007669"/>
    <property type="project" value="InterPro"/>
</dbReference>
<dbReference type="KEGG" id="hsu:HLASF_0078"/>
<dbReference type="GO" id="GO:0016787">
    <property type="term" value="F:hydrolase activity"/>
    <property type="evidence" value="ECO:0007669"/>
    <property type="project" value="UniProtKB-KW"/>
</dbReference>
<keyword evidence="10" id="KW-1185">Reference proteome</keyword>